<dbReference type="FunFam" id="1.10.510.10:FF:000415">
    <property type="entry name" value="CMGC/CDK/CRK7 protein kinase, variant"/>
    <property type="match status" value="1"/>
</dbReference>
<feature type="region of interest" description="Disordered" evidence="15">
    <location>
        <begin position="389"/>
        <end position="428"/>
    </location>
</feature>
<dbReference type="EC" id="2.7.11.22" evidence="4"/>
<dbReference type="SMART" id="SM00220">
    <property type="entry name" value="S_TKc"/>
    <property type="match status" value="1"/>
</dbReference>
<dbReference type="Pfam" id="PF00069">
    <property type="entry name" value="Pkinase"/>
    <property type="match status" value="1"/>
</dbReference>
<keyword evidence="18" id="KW-1185">Reference proteome</keyword>
<dbReference type="InterPro" id="IPR017441">
    <property type="entry name" value="Protein_kinase_ATP_BS"/>
</dbReference>
<dbReference type="PANTHER" id="PTHR24056:SF233">
    <property type="entry name" value="CYCLIN-DEPENDENT KINASE 9"/>
    <property type="match status" value="1"/>
</dbReference>
<dbReference type="InterPro" id="IPR011009">
    <property type="entry name" value="Kinase-like_dom_sf"/>
</dbReference>
<name>A0AAV5RLB5_STABA</name>
<dbReference type="GO" id="GO:0005524">
    <property type="term" value="F:ATP binding"/>
    <property type="evidence" value="ECO:0007669"/>
    <property type="project" value="UniProtKB-UniRule"/>
</dbReference>
<feature type="domain" description="Protein kinase" evidence="16">
    <location>
        <begin position="16"/>
        <end position="319"/>
    </location>
</feature>
<dbReference type="PROSITE" id="PS00107">
    <property type="entry name" value="PROTEIN_KINASE_ATP"/>
    <property type="match status" value="1"/>
</dbReference>
<dbReference type="InterPro" id="IPR008271">
    <property type="entry name" value="Ser/Thr_kinase_AS"/>
</dbReference>
<keyword evidence="10" id="KW-0539">Nucleus</keyword>
<evidence type="ECO:0000256" key="15">
    <source>
        <dbReference type="SAM" id="MobiDB-lite"/>
    </source>
</evidence>
<protein>
    <recommendedName>
        <fullName evidence="11">Serine/threonine-protein kinase BUR1</fullName>
        <ecNumber evidence="4">2.7.11.22</ecNumber>
        <ecNumber evidence="3">2.7.11.23</ecNumber>
    </recommendedName>
</protein>
<evidence type="ECO:0000256" key="13">
    <source>
        <dbReference type="PROSITE-ProRule" id="PRU10141"/>
    </source>
</evidence>
<evidence type="ECO:0000256" key="9">
    <source>
        <dbReference type="ARBA" id="ARBA00022840"/>
    </source>
</evidence>
<keyword evidence="7 13" id="KW-0547">Nucleotide-binding</keyword>
<dbReference type="EMBL" id="BTGC01000008">
    <property type="protein sequence ID" value="GMM52037.1"/>
    <property type="molecule type" value="Genomic_DNA"/>
</dbReference>
<dbReference type="PROSITE" id="PS00108">
    <property type="entry name" value="PROTEIN_KINASE_ST"/>
    <property type="match status" value="1"/>
</dbReference>
<feature type="region of interest" description="Disordered" evidence="15">
    <location>
        <begin position="326"/>
        <end position="375"/>
    </location>
</feature>
<dbReference type="GO" id="GO:0005634">
    <property type="term" value="C:nucleus"/>
    <property type="evidence" value="ECO:0007669"/>
    <property type="project" value="UniProtKB-SubCell"/>
</dbReference>
<proteinExistence type="inferred from homology"/>
<evidence type="ECO:0000256" key="11">
    <source>
        <dbReference type="ARBA" id="ARBA00041018"/>
    </source>
</evidence>
<accession>A0AAV5RLB5</accession>
<evidence type="ECO:0000256" key="5">
    <source>
        <dbReference type="ARBA" id="ARBA00022527"/>
    </source>
</evidence>
<dbReference type="Gene3D" id="3.30.200.20">
    <property type="entry name" value="Phosphorylase Kinase, domain 1"/>
    <property type="match status" value="1"/>
</dbReference>
<evidence type="ECO:0000256" key="1">
    <source>
        <dbReference type="ARBA" id="ARBA00004123"/>
    </source>
</evidence>
<evidence type="ECO:0000256" key="4">
    <source>
        <dbReference type="ARBA" id="ARBA00012425"/>
    </source>
</evidence>
<comment type="catalytic activity">
    <reaction evidence="12">
        <text>[DNA-directed RNA polymerase] + ATP = phospho-[DNA-directed RNA polymerase] + ADP + H(+)</text>
        <dbReference type="Rhea" id="RHEA:10216"/>
        <dbReference type="Rhea" id="RHEA-COMP:11321"/>
        <dbReference type="Rhea" id="RHEA-COMP:11322"/>
        <dbReference type="ChEBI" id="CHEBI:15378"/>
        <dbReference type="ChEBI" id="CHEBI:30616"/>
        <dbReference type="ChEBI" id="CHEBI:43176"/>
        <dbReference type="ChEBI" id="CHEBI:68546"/>
        <dbReference type="ChEBI" id="CHEBI:456216"/>
        <dbReference type="EC" id="2.7.11.23"/>
    </reaction>
</comment>
<evidence type="ECO:0000256" key="12">
    <source>
        <dbReference type="ARBA" id="ARBA00049280"/>
    </source>
</evidence>
<comment type="subcellular location">
    <subcellularLocation>
        <location evidence="1">Nucleus</location>
    </subcellularLocation>
</comment>
<evidence type="ECO:0000256" key="8">
    <source>
        <dbReference type="ARBA" id="ARBA00022777"/>
    </source>
</evidence>
<dbReference type="Proteomes" id="UP001362899">
    <property type="component" value="Unassembled WGS sequence"/>
</dbReference>
<keyword evidence="8 17" id="KW-0418">Kinase</keyword>
<dbReference type="InterPro" id="IPR050108">
    <property type="entry name" value="CDK"/>
</dbReference>
<evidence type="ECO:0000256" key="10">
    <source>
        <dbReference type="ARBA" id="ARBA00023242"/>
    </source>
</evidence>
<keyword evidence="6" id="KW-0808">Transferase</keyword>
<organism evidence="17 18">
    <name type="scientific">Starmerella bacillaris</name>
    <name type="common">Yeast</name>
    <name type="synonym">Candida zemplinina</name>
    <dbReference type="NCBI Taxonomy" id="1247836"/>
    <lineage>
        <taxon>Eukaryota</taxon>
        <taxon>Fungi</taxon>
        <taxon>Dikarya</taxon>
        <taxon>Ascomycota</taxon>
        <taxon>Saccharomycotina</taxon>
        <taxon>Dipodascomycetes</taxon>
        <taxon>Dipodascales</taxon>
        <taxon>Trichomonascaceae</taxon>
        <taxon>Starmerella</taxon>
    </lineage>
</organism>
<evidence type="ECO:0000259" key="16">
    <source>
        <dbReference type="PROSITE" id="PS50011"/>
    </source>
</evidence>
<evidence type="ECO:0000256" key="7">
    <source>
        <dbReference type="ARBA" id="ARBA00022741"/>
    </source>
</evidence>
<dbReference type="PROSITE" id="PS50011">
    <property type="entry name" value="PROTEIN_KINASE_DOM"/>
    <property type="match status" value="1"/>
</dbReference>
<gene>
    <name evidence="17" type="ORF">DASB73_030000</name>
</gene>
<evidence type="ECO:0000313" key="17">
    <source>
        <dbReference type="EMBL" id="GMM52037.1"/>
    </source>
</evidence>
<dbReference type="AlphaFoldDB" id="A0AAV5RLB5"/>
<dbReference type="EC" id="2.7.11.23" evidence="3"/>
<evidence type="ECO:0000256" key="14">
    <source>
        <dbReference type="RuleBase" id="RU000304"/>
    </source>
</evidence>
<dbReference type="SUPFAM" id="SSF56112">
    <property type="entry name" value="Protein kinase-like (PK-like)"/>
    <property type="match status" value="1"/>
</dbReference>
<dbReference type="GO" id="GO:0008353">
    <property type="term" value="F:RNA polymerase II CTD heptapeptide repeat kinase activity"/>
    <property type="evidence" value="ECO:0007669"/>
    <property type="project" value="UniProtKB-EC"/>
</dbReference>
<dbReference type="PANTHER" id="PTHR24056">
    <property type="entry name" value="CELL DIVISION PROTEIN KINASE"/>
    <property type="match status" value="1"/>
</dbReference>
<evidence type="ECO:0000256" key="6">
    <source>
        <dbReference type="ARBA" id="ARBA00022679"/>
    </source>
</evidence>
<comment type="similarity">
    <text evidence="2">Belongs to the protein kinase superfamily. CMGC Ser/Thr protein kinase family. CDC2/CDKX subfamily.</text>
</comment>
<comment type="caution">
    <text evidence="17">The sequence shown here is derived from an EMBL/GenBank/DDBJ whole genome shotgun (WGS) entry which is preliminary data.</text>
</comment>
<evidence type="ECO:0000313" key="18">
    <source>
        <dbReference type="Proteomes" id="UP001362899"/>
    </source>
</evidence>
<evidence type="ECO:0000256" key="3">
    <source>
        <dbReference type="ARBA" id="ARBA00012409"/>
    </source>
</evidence>
<evidence type="ECO:0000256" key="2">
    <source>
        <dbReference type="ARBA" id="ARBA00006485"/>
    </source>
</evidence>
<keyword evidence="5 14" id="KW-0723">Serine/threonine-protein kinase</keyword>
<dbReference type="InterPro" id="IPR000719">
    <property type="entry name" value="Prot_kinase_dom"/>
</dbReference>
<sequence length="428" mass="49309">MSQQIRLYGCSNVDLYDINTKLGEGTFGQVYQGTFKPNGTAVALKEIIVHERDEGIPITALREIKIMKALKHPNVLHILDMAVKKGDKSRSDKKTLSTYYMVMKYMDHDLCGLLHNKSVRFTLSHIKLYMSQLLQGMEFLHDQQYMHRDIKSANVLVGNDGSIKIADFGLARKYYEAPPSSTETHPAERKYTPKVVTRWYRPPELLLGEQFYTPAIDMWGIGCIFGEFFKRQVIMPGSSDTDQIQQVFKLLGSPSEKNMPNYSILPFTKEIMPIPQYPRAFDNVFNNVPTEARDLLAGFLCYDPMRRLTAKGALKHTFFTEGVQAADPKDLPSFPSSREMDVRRKRQASPPPNNQRKHVERSDRRGGNNIPRAFAPKVWNKRELSKYEQIPPYRRQQQREVRSQYPKETQIAAKPINEPEPMRNGLDY</sequence>
<dbReference type="Gene3D" id="1.10.510.10">
    <property type="entry name" value="Transferase(Phosphotransferase) domain 1"/>
    <property type="match status" value="1"/>
</dbReference>
<keyword evidence="9 13" id="KW-0067">ATP-binding</keyword>
<feature type="binding site" evidence="13">
    <location>
        <position position="45"/>
    </location>
    <ligand>
        <name>ATP</name>
        <dbReference type="ChEBI" id="CHEBI:30616"/>
    </ligand>
</feature>
<reference evidence="17 18" key="1">
    <citation type="journal article" date="2023" name="Elife">
        <title>Identification of key yeast species and microbe-microbe interactions impacting larval growth of Drosophila in the wild.</title>
        <authorList>
            <person name="Mure A."/>
            <person name="Sugiura Y."/>
            <person name="Maeda R."/>
            <person name="Honda K."/>
            <person name="Sakurai N."/>
            <person name="Takahashi Y."/>
            <person name="Watada M."/>
            <person name="Katoh T."/>
            <person name="Gotoh A."/>
            <person name="Gotoh Y."/>
            <person name="Taniguchi I."/>
            <person name="Nakamura K."/>
            <person name="Hayashi T."/>
            <person name="Katayama T."/>
            <person name="Uemura T."/>
            <person name="Hattori Y."/>
        </authorList>
    </citation>
    <scope>NUCLEOTIDE SEQUENCE [LARGE SCALE GENOMIC DNA]</scope>
    <source>
        <strain evidence="17 18">SB-73</strain>
    </source>
</reference>
<dbReference type="GO" id="GO:0004693">
    <property type="term" value="F:cyclin-dependent protein serine/threonine kinase activity"/>
    <property type="evidence" value="ECO:0007669"/>
    <property type="project" value="UniProtKB-EC"/>
</dbReference>